<evidence type="ECO:0000256" key="1">
    <source>
        <dbReference type="SAM" id="MobiDB-lite"/>
    </source>
</evidence>
<dbReference type="Proteomes" id="UP000704529">
    <property type="component" value="Unassembled WGS sequence"/>
</dbReference>
<organism evidence="2 3">
    <name type="scientific">Sphingomonas yabuuchiae</name>
    <dbReference type="NCBI Taxonomy" id="172044"/>
    <lineage>
        <taxon>Bacteria</taxon>
        <taxon>Pseudomonadati</taxon>
        <taxon>Pseudomonadota</taxon>
        <taxon>Alphaproteobacteria</taxon>
        <taxon>Sphingomonadales</taxon>
        <taxon>Sphingomonadaceae</taxon>
        <taxon>Sphingomonas</taxon>
    </lineage>
</organism>
<protein>
    <submittedName>
        <fullName evidence="2">Uncharacterized protein</fullName>
    </submittedName>
</protein>
<dbReference type="RefSeq" id="WP_206362739.1">
    <property type="nucleotide sequence ID" value="NZ_JAFHKU010000127.1"/>
</dbReference>
<evidence type="ECO:0000313" key="3">
    <source>
        <dbReference type="Proteomes" id="UP000704529"/>
    </source>
</evidence>
<proteinExistence type="predicted"/>
<name>A0AA41DEJ3_9SPHN</name>
<feature type="compositionally biased region" description="Basic and acidic residues" evidence="1">
    <location>
        <begin position="1"/>
        <end position="11"/>
    </location>
</feature>
<dbReference type="AlphaFoldDB" id="A0AA41DEJ3"/>
<reference evidence="2" key="1">
    <citation type="submission" date="2021-01" db="EMBL/GenBank/DDBJ databases">
        <title>Genome Sequencing of Type Strains.</title>
        <authorList>
            <person name="Lemaire J.F."/>
            <person name="Inderbitzin P."/>
            <person name="Collins S.B."/>
            <person name="Wespe N."/>
            <person name="Knight-Connoni V."/>
        </authorList>
    </citation>
    <scope>NUCLEOTIDE SEQUENCE</scope>
    <source>
        <strain evidence="2">DSM 14562</strain>
    </source>
</reference>
<accession>A0AA41DEJ3</accession>
<dbReference type="EMBL" id="JAFHKU010000127">
    <property type="protein sequence ID" value="MBN3558297.1"/>
    <property type="molecule type" value="Genomic_DNA"/>
</dbReference>
<evidence type="ECO:0000313" key="2">
    <source>
        <dbReference type="EMBL" id="MBN3558297.1"/>
    </source>
</evidence>
<gene>
    <name evidence="2" type="ORF">JYA60_08665</name>
</gene>
<sequence>TYNVKEPDNKYRQHHSTPFPGPQVRRSVVAAPVSRCDHRCGETPLGRVAFGVNTKSAIFLQNFKNPLVLTA</sequence>
<feature type="region of interest" description="Disordered" evidence="1">
    <location>
        <begin position="1"/>
        <end position="23"/>
    </location>
</feature>
<feature type="non-terminal residue" evidence="2">
    <location>
        <position position="1"/>
    </location>
</feature>
<comment type="caution">
    <text evidence="2">The sequence shown here is derived from an EMBL/GenBank/DDBJ whole genome shotgun (WGS) entry which is preliminary data.</text>
</comment>